<feature type="region of interest" description="Disordered" evidence="1">
    <location>
        <begin position="1"/>
        <end position="32"/>
    </location>
</feature>
<evidence type="ECO:0000259" key="2">
    <source>
        <dbReference type="Pfam" id="PF00668"/>
    </source>
</evidence>
<accession>A0ABP5GL43</accession>
<dbReference type="InterPro" id="IPR001242">
    <property type="entry name" value="Condensation_dom"/>
</dbReference>
<keyword evidence="4" id="KW-1185">Reference proteome</keyword>
<dbReference type="SUPFAM" id="SSF52777">
    <property type="entry name" value="CoA-dependent acyltransferases"/>
    <property type="match status" value="2"/>
</dbReference>
<dbReference type="Gene3D" id="3.30.559.10">
    <property type="entry name" value="Chloramphenicol acetyltransferase-like domain"/>
    <property type="match status" value="1"/>
</dbReference>
<feature type="domain" description="Condensation" evidence="2">
    <location>
        <begin position="41"/>
        <end position="315"/>
    </location>
</feature>
<proteinExistence type="predicted"/>
<organism evidence="3 4">
    <name type="scientific">Catenulispora yoronensis</name>
    <dbReference type="NCBI Taxonomy" id="450799"/>
    <lineage>
        <taxon>Bacteria</taxon>
        <taxon>Bacillati</taxon>
        <taxon>Actinomycetota</taxon>
        <taxon>Actinomycetes</taxon>
        <taxon>Catenulisporales</taxon>
        <taxon>Catenulisporaceae</taxon>
        <taxon>Catenulispora</taxon>
    </lineage>
</organism>
<gene>
    <name evidence="3" type="ORF">GCM10009839_65050</name>
</gene>
<comment type="caution">
    <text evidence="3">The sequence shown here is derived from an EMBL/GenBank/DDBJ whole genome shotgun (WGS) entry which is preliminary data.</text>
</comment>
<dbReference type="PANTHER" id="PTHR45527:SF1">
    <property type="entry name" value="FATTY ACID SYNTHASE"/>
    <property type="match status" value="1"/>
</dbReference>
<dbReference type="Gene3D" id="3.30.559.30">
    <property type="entry name" value="Nonribosomal peptide synthetase, condensation domain"/>
    <property type="match status" value="1"/>
</dbReference>
<protein>
    <recommendedName>
        <fullName evidence="2">Condensation domain-containing protein</fullName>
    </recommendedName>
</protein>
<dbReference type="Pfam" id="PF00668">
    <property type="entry name" value="Condensation"/>
    <property type="match status" value="1"/>
</dbReference>
<evidence type="ECO:0000313" key="3">
    <source>
        <dbReference type="EMBL" id="GAA2049880.1"/>
    </source>
</evidence>
<sequence length="480" mass="51019">MLAFGPMADDDSLRTGPHVGSGPRIRSRAVPFAGPGAGAGPLTWGQQHIWEVMQDTDSSRAMGAVVPLTDGKDVDELASELAFFMARYESMRTRLRIAADGTPVQEVAAAGEAELRVVEVPDDADPAAVAEALSEDWQATKFDYEGEWPMRMAAVRHRGAATHVVVCLSHLAADGAGVGVMMRELGERNMETGEARNAQTAISPIELAEWQSGPAGQRASGASLRHWERVLREVPLARFAGPPNADRPEPRFRQATFTSAALRTASRIVAAALGTAVDSVILGAYAYVLAGISGVEPVVIQGVVDNRFRPGLADASHPLCQNGIFAVEVGDASLAEVVERTRRASMQAAKYAYFDPKRQKELLARVAGERGGAVGIGCLFNARSRSGPLDAEALGAERSAAAGVAAGAAVARLREAAAERVLTWGPPLADFQDVMITFDEFDDAAALLVEADTWRVSVQQMEELVRGIEEVVIEAVASEL</sequence>
<name>A0ABP5GL43_9ACTN</name>
<dbReference type="EMBL" id="BAAAQN010000048">
    <property type="protein sequence ID" value="GAA2049880.1"/>
    <property type="molecule type" value="Genomic_DNA"/>
</dbReference>
<evidence type="ECO:0000313" key="4">
    <source>
        <dbReference type="Proteomes" id="UP001500751"/>
    </source>
</evidence>
<dbReference type="Proteomes" id="UP001500751">
    <property type="component" value="Unassembled WGS sequence"/>
</dbReference>
<evidence type="ECO:0000256" key="1">
    <source>
        <dbReference type="SAM" id="MobiDB-lite"/>
    </source>
</evidence>
<dbReference type="InterPro" id="IPR023213">
    <property type="entry name" value="CAT-like_dom_sf"/>
</dbReference>
<reference evidence="4" key="1">
    <citation type="journal article" date="2019" name="Int. J. Syst. Evol. Microbiol.">
        <title>The Global Catalogue of Microorganisms (GCM) 10K type strain sequencing project: providing services to taxonomists for standard genome sequencing and annotation.</title>
        <authorList>
            <consortium name="The Broad Institute Genomics Platform"/>
            <consortium name="The Broad Institute Genome Sequencing Center for Infectious Disease"/>
            <person name="Wu L."/>
            <person name="Ma J."/>
        </authorList>
    </citation>
    <scope>NUCLEOTIDE SEQUENCE [LARGE SCALE GENOMIC DNA]</scope>
    <source>
        <strain evidence="4">JCM 16014</strain>
    </source>
</reference>
<dbReference type="PANTHER" id="PTHR45527">
    <property type="entry name" value="NONRIBOSOMAL PEPTIDE SYNTHETASE"/>
    <property type="match status" value="1"/>
</dbReference>